<comment type="caution">
    <text evidence="3">The sequence shown here is derived from an EMBL/GenBank/DDBJ whole genome shotgun (WGS) entry which is preliminary data.</text>
</comment>
<dbReference type="AlphaFoldDB" id="A0AA90NFR2"/>
<protein>
    <recommendedName>
        <fullName evidence="5">PE-PGRS family protein</fullName>
    </recommendedName>
</protein>
<keyword evidence="4" id="KW-1185">Reference proteome</keyword>
<accession>A0AA90NFR2</accession>
<feature type="signal peptide" evidence="2">
    <location>
        <begin position="1"/>
        <end position="39"/>
    </location>
</feature>
<dbReference type="RefSeq" id="WP_305112164.1">
    <property type="nucleotide sequence ID" value="NZ_JAUTIX010000006.1"/>
</dbReference>
<dbReference type="Proteomes" id="UP001178281">
    <property type="component" value="Unassembled WGS sequence"/>
</dbReference>
<reference evidence="3" key="1">
    <citation type="submission" date="2023-08" db="EMBL/GenBank/DDBJ databases">
        <title>The draft genome of Tsukamurella strandjordii strain 050030.</title>
        <authorList>
            <person name="Zhao F."/>
            <person name="Feng Y."/>
            <person name="Zong Z."/>
        </authorList>
    </citation>
    <scope>NUCLEOTIDE SEQUENCE</scope>
    <source>
        <strain evidence="3">050030</strain>
    </source>
</reference>
<proteinExistence type="predicted"/>
<feature type="region of interest" description="Disordered" evidence="1">
    <location>
        <begin position="536"/>
        <end position="591"/>
    </location>
</feature>
<feature type="chain" id="PRO_5041717091" description="PE-PGRS family protein" evidence="2">
    <location>
        <begin position="40"/>
        <end position="591"/>
    </location>
</feature>
<evidence type="ECO:0000313" key="4">
    <source>
        <dbReference type="Proteomes" id="UP001178281"/>
    </source>
</evidence>
<evidence type="ECO:0000256" key="2">
    <source>
        <dbReference type="SAM" id="SignalP"/>
    </source>
</evidence>
<name>A0AA90NFR2_9ACTN</name>
<sequence length="591" mass="59334">MSAKHRKSSKKLAARRAALAAGAVGATAGISMMGAPAQAATAPNYSQAISDYSHALDNFLKASDGAQKNINSVWGPISAGSGGLLPTFGSSFVKSDATKITELPQILKNIGGLTLPTGVPGVVPDIVLPGGGKVTLPLPTTLPGGQVLVGVGNTLDTLLSTPIVGPILKDLPPLSSIILGLEATQSKYTSEYGWPILGLSGKTNFLNTFVKTPDGLTVKLPDGINLGGISLPIPILGGKDLEIIKSGLLPKGTIWVPQGDGTYNFPLGGQIGWWGAAPTAALKLPAALGGTDTVISVPIGAAGFKLPLNLLSAGTLGANVLLPTQNGIYNPIGFTLNNINTPIGFGLTNLNVTTGNYIGTNGFNINNGQNLMLLQNPLGIPLPLIYGLGGLSFGTAGMGIASPSLFGIKLFTDLKIGDTVGPNSSAGLIPSGLLPTDPMNGIISTITGGLGVGSLTQILGIDALVLNPLTGLLTPVYKGFSDLLLKPISDFATSQYGPAVNGTASGILDLSKRLADTTAPSTSTAGSPATALKADAPATGAHSLEKGGESVASIASRVGADQGKEKAPAAASGTTAPKDTTVTAPKVAMSS</sequence>
<evidence type="ECO:0008006" key="5">
    <source>
        <dbReference type="Google" id="ProtNLM"/>
    </source>
</evidence>
<dbReference type="EMBL" id="JAUTIX010000006">
    <property type="protein sequence ID" value="MDP0399597.1"/>
    <property type="molecule type" value="Genomic_DNA"/>
</dbReference>
<feature type="compositionally biased region" description="Polar residues" evidence="1">
    <location>
        <begin position="572"/>
        <end position="591"/>
    </location>
</feature>
<gene>
    <name evidence="3" type="ORF">Q7X28_16860</name>
</gene>
<evidence type="ECO:0000313" key="3">
    <source>
        <dbReference type="EMBL" id="MDP0399597.1"/>
    </source>
</evidence>
<evidence type="ECO:0000256" key="1">
    <source>
        <dbReference type="SAM" id="MobiDB-lite"/>
    </source>
</evidence>
<keyword evidence="2" id="KW-0732">Signal</keyword>
<organism evidence="3 4">
    <name type="scientific">Tsukamurella strandjordii</name>
    <dbReference type="NCBI Taxonomy" id="147577"/>
    <lineage>
        <taxon>Bacteria</taxon>
        <taxon>Bacillati</taxon>
        <taxon>Actinomycetota</taxon>
        <taxon>Actinomycetes</taxon>
        <taxon>Mycobacteriales</taxon>
        <taxon>Tsukamurellaceae</taxon>
        <taxon>Tsukamurella</taxon>
    </lineage>
</organism>